<evidence type="ECO:0000256" key="6">
    <source>
        <dbReference type="ARBA" id="ARBA00022824"/>
    </source>
</evidence>
<evidence type="ECO:0000256" key="10">
    <source>
        <dbReference type="ARBA" id="ARBA00023098"/>
    </source>
</evidence>
<name>A0AAV5QN70_9ASCO</name>
<evidence type="ECO:0000256" key="12">
    <source>
        <dbReference type="ARBA" id="ARBA00023239"/>
    </source>
</evidence>
<accession>A0AAV5QN70</accession>
<keyword evidence="7 16" id="KW-0663">Pyridoxal phosphate</keyword>
<comment type="pathway">
    <text evidence="3">Lipid metabolism; sphingolipid metabolism.</text>
</comment>
<dbReference type="Gene3D" id="3.40.640.10">
    <property type="entry name" value="Type I PLP-dependent aspartate aminotransferase-like (Major domain)"/>
    <property type="match status" value="1"/>
</dbReference>
<comment type="caution">
    <text evidence="18">The sequence shown here is derived from an EMBL/GenBank/DDBJ whole genome shotgun (WGS) entry which is preliminary data.</text>
</comment>
<evidence type="ECO:0000313" key="19">
    <source>
        <dbReference type="Proteomes" id="UP001360560"/>
    </source>
</evidence>
<keyword evidence="10" id="KW-0443">Lipid metabolism</keyword>
<protein>
    <recommendedName>
        <fullName evidence="14">sphinganine-1-phosphate aldolase</fullName>
        <ecNumber evidence="14">4.1.2.27</ecNumber>
    </recommendedName>
    <alternativeName>
        <fullName evidence="15">Sphingosine-1-phosphate aldolase</fullName>
    </alternativeName>
</protein>
<evidence type="ECO:0000256" key="13">
    <source>
        <dbReference type="ARBA" id="ARBA00038302"/>
    </source>
</evidence>
<comment type="cofactor">
    <cofactor evidence="1 16 17">
        <name>pyridoxal 5'-phosphate</name>
        <dbReference type="ChEBI" id="CHEBI:597326"/>
    </cofactor>
</comment>
<dbReference type="GO" id="GO:0005789">
    <property type="term" value="C:endoplasmic reticulum membrane"/>
    <property type="evidence" value="ECO:0007669"/>
    <property type="project" value="UniProtKB-SubCell"/>
</dbReference>
<dbReference type="InterPro" id="IPR002129">
    <property type="entry name" value="PyrdxlP-dep_de-COase"/>
</dbReference>
<comment type="similarity">
    <text evidence="13">Belongs to the group II decarboxylase family. Sphingosine-1-phosphate lyase subfamily.</text>
</comment>
<dbReference type="Proteomes" id="UP001360560">
    <property type="component" value="Unassembled WGS sequence"/>
</dbReference>
<dbReference type="PANTHER" id="PTHR42735:SF6">
    <property type="entry name" value="SPHINGOSINE-1-PHOSPHATE LYASE 1"/>
    <property type="match status" value="1"/>
</dbReference>
<comment type="pathway">
    <text evidence="4">Sphingolipid metabolism.</text>
</comment>
<dbReference type="GO" id="GO:0008117">
    <property type="term" value="F:sphinganine-1-phosphate aldolase activity"/>
    <property type="evidence" value="ECO:0007669"/>
    <property type="project" value="UniProtKB-EC"/>
</dbReference>
<keyword evidence="6" id="KW-0256">Endoplasmic reticulum</keyword>
<dbReference type="GO" id="GO:0019752">
    <property type="term" value="P:carboxylic acid metabolic process"/>
    <property type="evidence" value="ECO:0007669"/>
    <property type="project" value="InterPro"/>
</dbReference>
<reference evidence="18 19" key="1">
    <citation type="journal article" date="2023" name="Elife">
        <title>Identification of key yeast species and microbe-microbe interactions impacting larval growth of Drosophila in the wild.</title>
        <authorList>
            <person name="Mure A."/>
            <person name="Sugiura Y."/>
            <person name="Maeda R."/>
            <person name="Honda K."/>
            <person name="Sakurai N."/>
            <person name="Takahashi Y."/>
            <person name="Watada M."/>
            <person name="Katoh T."/>
            <person name="Gotoh A."/>
            <person name="Gotoh Y."/>
            <person name="Taniguchi I."/>
            <person name="Nakamura K."/>
            <person name="Hayashi T."/>
            <person name="Katayama T."/>
            <person name="Uemura T."/>
            <person name="Hattori Y."/>
        </authorList>
    </citation>
    <scope>NUCLEOTIDE SEQUENCE [LARGE SCALE GENOMIC DNA]</scope>
    <source>
        <strain evidence="18 19">SC-9</strain>
    </source>
</reference>
<dbReference type="PANTHER" id="PTHR42735">
    <property type="match status" value="1"/>
</dbReference>
<evidence type="ECO:0000256" key="9">
    <source>
        <dbReference type="ARBA" id="ARBA00022989"/>
    </source>
</evidence>
<evidence type="ECO:0000256" key="15">
    <source>
        <dbReference type="ARBA" id="ARBA00042568"/>
    </source>
</evidence>
<organism evidence="18 19">
    <name type="scientific">Saccharomycopsis crataegensis</name>
    <dbReference type="NCBI Taxonomy" id="43959"/>
    <lineage>
        <taxon>Eukaryota</taxon>
        <taxon>Fungi</taxon>
        <taxon>Dikarya</taxon>
        <taxon>Ascomycota</taxon>
        <taxon>Saccharomycotina</taxon>
        <taxon>Saccharomycetes</taxon>
        <taxon>Saccharomycopsidaceae</taxon>
        <taxon>Saccharomycopsis</taxon>
    </lineage>
</organism>
<evidence type="ECO:0000256" key="5">
    <source>
        <dbReference type="ARBA" id="ARBA00022692"/>
    </source>
</evidence>
<dbReference type="GeneID" id="90074345"/>
<evidence type="ECO:0000256" key="7">
    <source>
        <dbReference type="ARBA" id="ARBA00022898"/>
    </source>
</evidence>
<dbReference type="FunFam" id="3.40.640.10:FF:000020">
    <property type="entry name" value="sphingosine-1-phosphate lyase 1"/>
    <property type="match status" value="1"/>
</dbReference>
<evidence type="ECO:0000256" key="3">
    <source>
        <dbReference type="ARBA" id="ARBA00004760"/>
    </source>
</evidence>
<dbReference type="GO" id="GO:0030149">
    <property type="term" value="P:sphingolipid catabolic process"/>
    <property type="evidence" value="ECO:0007669"/>
    <property type="project" value="TreeGrafter"/>
</dbReference>
<dbReference type="InterPro" id="IPR050477">
    <property type="entry name" value="GrpII_AminoAcid_Decarb"/>
</dbReference>
<gene>
    <name evidence="18" type="ORF">DASC09_036950</name>
</gene>
<keyword evidence="8" id="KW-0746">Sphingolipid metabolism</keyword>
<dbReference type="GO" id="GO:0030170">
    <property type="term" value="F:pyridoxal phosphate binding"/>
    <property type="evidence" value="ECO:0007669"/>
    <property type="project" value="InterPro"/>
</dbReference>
<dbReference type="Pfam" id="PF00282">
    <property type="entry name" value="Pyridoxal_deC"/>
    <property type="match status" value="1"/>
</dbReference>
<dbReference type="EC" id="4.1.2.27" evidence="14"/>
<proteinExistence type="inferred from homology"/>
<evidence type="ECO:0000256" key="16">
    <source>
        <dbReference type="PIRSR" id="PIRSR602129-50"/>
    </source>
</evidence>
<keyword evidence="5" id="KW-0812">Transmembrane</keyword>
<evidence type="ECO:0000256" key="4">
    <source>
        <dbReference type="ARBA" id="ARBA00004991"/>
    </source>
</evidence>
<evidence type="ECO:0000256" key="11">
    <source>
        <dbReference type="ARBA" id="ARBA00023136"/>
    </source>
</evidence>
<evidence type="ECO:0000256" key="17">
    <source>
        <dbReference type="RuleBase" id="RU000382"/>
    </source>
</evidence>
<keyword evidence="19" id="KW-1185">Reference proteome</keyword>
<evidence type="ECO:0000256" key="14">
    <source>
        <dbReference type="ARBA" id="ARBA00038965"/>
    </source>
</evidence>
<sequence>MAAEFRNIDIRTMGMSELRDYSEYMTTLVFMMVGYEVMELIEYIKTESKVNILKNIIFYHLVLKYSVKILRHIYGYGVIKSVKQLYTMIAKWIFNIILSLPPAKKQVNKEVQKALDSIEDTLVIRDPNFRYFNELPQHGLSNDEIFDEFEKYSGMKHNDWENGKVSGAVYHGGKELIYLQAKAFEKYCVSNQLHPDAFPGLRKMESEVVSMCLNLFNAPETGCGTSSSGGTESLLLACLSAKMFGKKQKGITEPEIIAPETVHAGIDKACYYFGIKLHKVPLNKYFQGDMRYFKRLINSNTILLVGSAPNFPHGIIDDIEALSKLALKYKIPLHVDCCLGSFIVSYMERAGLAGKSFPKFDFRLPGVTSISCDTHKYGFAPKGSSIIMYRNEELRSSQYYVSTDWIGGLYGSPTLSGSRPGALMAGCWTTMVKLGDDGYKQTCRDIVGGAQYFKQKIMDNIPELQVIGDPILSVVAFESNEVNVYDLGDLLSKKGWHLSALQNPPALHVAFTVLSADKIDELINELQVGIKQLKENGSTAAKGDTAQVYGTAGSVSTGAVVNRIIEGFIDTLYKV</sequence>
<comment type="subcellular location">
    <subcellularLocation>
        <location evidence="2">Endoplasmic reticulum membrane</location>
        <topology evidence="2">Single-pass membrane protein</topology>
    </subcellularLocation>
</comment>
<dbReference type="EMBL" id="BTFZ01000011">
    <property type="protein sequence ID" value="GMM36370.1"/>
    <property type="molecule type" value="Genomic_DNA"/>
</dbReference>
<feature type="modified residue" description="N6-(pyridoxal phosphate)lysine" evidence="16">
    <location>
        <position position="376"/>
    </location>
</feature>
<keyword evidence="12 17" id="KW-0456">Lyase</keyword>
<dbReference type="InterPro" id="IPR015422">
    <property type="entry name" value="PyrdxlP-dep_Trfase_small"/>
</dbReference>
<dbReference type="Gene3D" id="6.10.140.2150">
    <property type="match status" value="1"/>
</dbReference>
<keyword evidence="11" id="KW-0472">Membrane</keyword>
<keyword evidence="9" id="KW-1133">Transmembrane helix</keyword>
<evidence type="ECO:0000313" key="18">
    <source>
        <dbReference type="EMBL" id="GMM36370.1"/>
    </source>
</evidence>
<dbReference type="SUPFAM" id="SSF53383">
    <property type="entry name" value="PLP-dependent transferases"/>
    <property type="match status" value="1"/>
</dbReference>
<dbReference type="InterPro" id="IPR015424">
    <property type="entry name" value="PyrdxlP-dep_Trfase"/>
</dbReference>
<evidence type="ECO:0000256" key="2">
    <source>
        <dbReference type="ARBA" id="ARBA00004389"/>
    </source>
</evidence>
<dbReference type="InterPro" id="IPR015421">
    <property type="entry name" value="PyrdxlP-dep_Trfase_major"/>
</dbReference>
<evidence type="ECO:0000256" key="8">
    <source>
        <dbReference type="ARBA" id="ARBA00022919"/>
    </source>
</evidence>
<evidence type="ECO:0000256" key="1">
    <source>
        <dbReference type="ARBA" id="ARBA00001933"/>
    </source>
</evidence>
<dbReference type="AlphaFoldDB" id="A0AAV5QN70"/>
<dbReference type="Gene3D" id="3.90.1150.10">
    <property type="entry name" value="Aspartate Aminotransferase, domain 1"/>
    <property type="match status" value="1"/>
</dbReference>
<dbReference type="RefSeq" id="XP_064853366.1">
    <property type="nucleotide sequence ID" value="XM_064997294.1"/>
</dbReference>